<dbReference type="Proteomes" id="UP000694867">
    <property type="component" value="Unplaced"/>
</dbReference>
<dbReference type="RefSeq" id="XP_003741550.1">
    <property type="nucleotide sequence ID" value="XM_003741502.1"/>
</dbReference>
<proteinExistence type="predicted"/>
<reference evidence="3" key="1">
    <citation type="submission" date="2025-08" db="UniProtKB">
        <authorList>
            <consortium name="RefSeq"/>
        </authorList>
    </citation>
    <scope>IDENTIFICATION</scope>
</reference>
<dbReference type="SUPFAM" id="SSF53098">
    <property type="entry name" value="Ribonuclease H-like"/>
    <property type="match status" value="1"/>
</dbReference>
<organism evidence="2 3">
    <name type="scientific">Galendromus occidentalis</name>
    <name type="common">western predatory mite</name>
    <dbReference type="NCBI Taxonomy" id="34638"/>
    <lineage>
        <taxon>Eukaryota</taxon>
        <taxon>Metazoa</taxon>
        <taxon>Ecdysozoa</taxon>
        <taxon>Arthropoda</taxon>
        <taxon>Chelicerata</taxon>
        <taxon>Arachnida</taxon>
        <taxon>Acari</taxon>
        <taxon>Parasitiformes</taxon>
        <taxon>Mesostigmata</taxon>
        <taxon>Gamasina</taxon>
        <taxon>Phytoseioidea</taxon>
        <taxon>Phytoseiidae</taxon>
        <taxon>Typhlodrominae</taxon>
        <taxon>Galendromus</taxon>
    </lineage>
</organism>
<dbReference type="InterPro" id="IPR012337">
    <property type="entry name" value="RNaseH-like_sf"/>
</dbReference>
<accession>A0AAJ6QRL1</accession>
<evidence type="ECO:0000313" key="2">
    <source>
        <dbReference type="Proteomes" id="UP000694867"/>
    </source>
</evidence>
<evidence type="ECO:0000313" key="3">
    <source>
        <dbReference type="RefSeq" id="XP_003741550.1"/>
    </source>
</evidence>
<name>A0AAJ6QRL1_9ACAR</name>
<keyword evidence="2" id="KW-1185">Reference proteome</keyword>
<dbReference type="InterPro" id="IPR008906">
    <property type="entry name" value="HATC_C_dom"/>
</dbReference>
<dbReference type="GeneID" id="100897196"/>
<dbReference type="AlphaFoldDB" id="A0AAJ6QRL1"/>
<sequence length="244" mass="27668">MYHESHLDDYITFFKEEAEASSSLTVSNIISLSSCRMIEADLTSLKKYAPHLMSILREYETSSVKAHLLIRELKLLAEWLEISASADDHQSGKTALQRSLVNLNSYISEQPTTRFNQPATKFFNSCQIFDVSYAQIANVDPEVVFDSIPWFDDDTLAKAELELYLSSTDELSSDGHPVDFRRAAEKRFPKLPRIEISCLSVPVNSVAAERSSSLYSAVLRDDRRSIHEANLPIYNMLYQNSSNI</sequence>
<protein>
    <submittedName>
        <fullName evidence="3">Uncharacterized protein LOC100897196</fullName>
    </submittedName>
</protein>
<gene>
    <name evidence="3" type="primary">LOC100897196</name>
</gene>
<evidence type="ECO:0000259" key="1">
    <source>
        <dbReference type="Pfam" id="PF05699"/>
    </source>
</evidence>
<feature type="domain" description="HAT C-terminal dimerisation" evidence="1">
    <location>
        <begin position="160"/>
        <end position="230"/>
    </location>
</feature>
<dbReference type="GO" id="GO:0046983">
    <property type="term" value="F:protein dimerization activity"/>
    <property type="evidence" value="ECO:0007669"/>
    <property type="project" value="InterPro"/>
</dbReference>
<dbReference type="Pfam" id="PF05699">
    <property type="entry name" value="Dimer_Tnp_hAT"/>
    <property type="match status" value="1"/>
</dbReference>
<dbReference type="KEGG" id="goe:100897196"/>